<keyword evidence="1" id="KW-0732">Signal</keyword>
<reference evidence="2" key="1">
    <citation type="submission" date="2014-11" db="EMBL/GenBank/DDBJ databases">
        <authorList>
            <person name="Amaro Gonzalez C."/>
        </authorList>
    </citation>
    <scope>NUCLEOTIDE SEQUENCE</scope>
</reference>
<dbReference type="AlphaFoldDB" id="A0A0E9P5E2"/>
<organism evidence="2">
    <name type="scientific">Anguilla anguilla</name>
    <name type="common">European freshwater eel</name>
    <name type="synonym">Muraena anguilla</name>
    <dbReference type="NCBI Taxonomy" id="7936"/>
    <lineage>
        <taxon>Eukaryota</taxon>
        <taxon>Metazoa</taxon>
        <taxon>Chordata</taxon>
        <taxon>Craniata</taxon>
        <taxon>Vertebrata</taxon>
        <taxon>Euteleostomi</taxon>
        <taxon>Actinopterygii</taxon>
        <taxon>Neopterygii</taxon>
        <taxon>Teleostei</taxon>
        <taxon>Anguilliformes</taxon>
        <taxon>Anguillidae</taxon>
        <taxon>Anguilla</taxon>
    </lineage>
</organism>
<name>A0A0E9P5E2_ANGAN</name>
<evidence type="ECO:0000313" key="2">
    <source>
        <dbReference type="EMBL" id="JAG99685.1"/>
    </source>
</evidence>
<proteinExistence type="predicted"/>
<evidence type="ECO:0000256" key="1">
    <source>
        <dbReference type="SAM" id="SignalP"/>
    </source>
</evidence>
<dbReference type="EMBL" id="GBXM01108891">
    <property type="protein sequence ID" value="JAG99685.1"/>
    <property type="molecule type" value="Transcribed_RNA"/>
</dbReference>
<feature type="signal peptide" evidence="1">
    <location>
        <begin position="1"/>
        <end position="20"/>
    </location>
</feature>
<accession>A0A0E9P5E2</accession>
<reference evidence="2" key="2">
    <citation type="journal article" date="2015" name="Fish Shellfish Immunol.">
        <title>Early steps in the European eel (Anguilla anguilla)-Vibrio vulnificus interaction in the gills: Role of the RtxA13 toxin.</title>
        <authorList>
            <person name="Callol A."/>
            <person name="Pajuelo D."/>
            <person name="Ebbesson L."/>
            <person name="Teles M."/>
            <person name="MacKenzie S."/>
            <person name="Amaro C."/>
        </authorList>
    </citation>
    <scope>NUCLEOTIDE SEQUENCE</scope>
</reference>
<sequence length="42" mass="4671">MGQVCLWIMVTVLGLCVSEAVTAARSHGRRPPKKTLSTRFLR</sequence>
<feature type="chain" id="PRO_5002430617" evidence="1">
    <location>
        <begin position="21"/>
        <end position="42"/>
    </location>
</feature>
<protein>
    <submittedName>
        <fullName evidence="2">Uncharacterized protein</fullName>
    </submittedName>
</protein>